<dbReference type="InterPro" id="IPR026660">
    <property type="entry name" value="PRA-CH"/>
</dbReference>
<dbReference type="AlphaFoldDB" id="A0A381W3B8"/>
<dbReference type="InterPro" id="IPR002496">
    <property type="entry name" value="PRib_AMP_CycHydrolase_dom"/>
</dbReference>
<sequence length="129" mass="14413">MSKNMSEKLKTPEAKLSPADLDFEKLNGLLPVIAQDESSGAVLMLAYANREAVQKTQETGYAHYWSRSRDVLWKKGESSGHLQKIVEVLVDCDNDTLLYKVHQSGPACHTGAPNCFFRELKNETTVKSK</sequence>
<dbReference type="GO" id="GO:0000105">
    <property type="term" value="P:L-histidine biosynthetic process"/>
    <property type="evidence" value="ECO:0007669"/>
    <property type="project" value="UniProtKB-UniPathway"/>
</dbReference>
<keyword evidence="6" id="KW-0028">Amino-acid biosynthesis</keyword>
<evidence type="ECO:0000256" key="2">
    <source>
        <dbReference type="ARBA" id="ARBA00005169"/>
    </source>
</evidence>
<evidence type="ECO:0000256" key="5">
    <source>
        <dbReference type="ARBA" id="ARBA00022490"/>
    </source>
</evidence>
<dbReference type="GO" id="GO:0004636">
    <property type="term" value="F:phosphoribosyl-ATP diphosphatase activity"/>
    <property type="evidence" value="ECO:0007669"/>
    <property type="project" value="UniProtKB-ARBA"/>
</dbReference>
<proteinExistence type="inferred from homology"/>
<gene>
    <name evidence="10" type="ORF">METZ01_LOCUS99241</name>
</gene>
<dbReference type="EC" id="3.5.4.19" evidence="3"/>
<dbReference type="HAMAP" id="MF_01021">
    <property type="entry name" value="HisI"/>
    <property type="match status" value="1"/>
</dbReference>
<dbReference type="Gene3D" id="3.10.20.810">
    <property type="entry name" value="Phosphoribosyl-AMP cyclohydrolase"/>
    <property type="match status" value="1"/>
</dbReference>
<keyword evidence="5" id="KW-0963">Cytoplasm</keyword>
<accession>A0A381W3B8</accession>
<dbReference type="UniPathway" id="UPA00031">
    <property type="reaction ID" value="UER00008"/>
</dbReference>
<reference evidence="10" key="1">
    <citation type="submission" date="2018-05" db="EMBL/GenBank/DDBJ databases">
        <authorList>
            <person name="Lanie J.A."/>
            <person name="Ng W.-L."/>
            <person name="Kazmierczak K.M."/>
            <person name="Andrzejewski T.M."/>
            <person name="Davidsen T.M."/>
            <person name="Wayne K.J."/>
            <person name="Tettelin H."/>
            <person name="Glass J.I."/>
            <person name="Rusch D."/>
            <person name="Podicherti R."/>
            <person name="Tsui H.-C.T."/>
            <person name="Winkler M.E."/>
        </authorList>
    </citation>
    <scope>NUCLEOTIDE SEQUENCE</scope>
</reference>
<evidence type="ECO:0000259" key="9">
    <source>
        <dbReference type="Pfam" id="PF01502"/>
    </source>
</evidence>
<dbReference type="GO" id="GO:0004635">
    <property type="term" value="F:phosphoribosyl-AMP cyclohydrolase activity"/>
    <property type="evidence" value="ECO:0007669"/>
    <property type="project" value="UniProtKB-EC"/>
</dbReference>
<organism evidence="10">
    <name type="scientific">marine metagenome</name>
    <dbReference type="NCBI Taxonomy" id="408172"/>
    <lineage>
        <taxon>unclassified sequences</taxon>
        <taxon>metagenomes</taxon>
        <taxon>ecological metagenomes</taxon>
    </lineage>
</organism>
<dbReference type="PANTHER" id="PTHR42945:SF1">
    <property type="entry name" value="HISTIDINE BIOSYNTHESIS BIFUNCTIONAL PROTEIN HIS7"/>
    <property type="match status" value="1"/>
</dbReference>
<dbReference type="SUPFAM" id="SSF141734">
    <property type="entry name" value="HisI-like"/>
    <property type="match status" value="1"/>
</dbReference>
<evidence type="ECO:0000256" key="3">
    <source>
        <dbReference type="ARBA" id="ARBA00012721"/>
    </source>
</evidence>
<protein>
    <recommendedName>
        <fullName evidence="4">Histidine biosynthesis bifunctional protein HisIE</fullName>
        <ecNumber evidence="3">3.5.4.19</ecNumber>
    </recommendedName>
</protein>
<keyword evidence="8" id="KW-0368">Histidine biosynthesis</keyword>
<keyword evidence="7" id="KW-0378">Hydrolase</keyword>
<evidence type="ECO:0000256" key="6">
    <source>
        <dbReference type="ARBA" id="ARBA00022605"/>
    </source>
</evidence>
<dbReference type="EMBL" id="UINC01010427">
    <property type="protein sequence ID" value="SVA46387.1"/>
    <property type="molecule type" value="Genomic_DNA"/>
</dbReference>
<comment type="catalytic activity">
    <reaction evidence="1">
        <text>1-(5-phospho-beta-D-ribosyl)-5'-AMP + H2O = 1-(5-phospho-beta-D-ribosyl)-5-[(5-phospho-beta-D-ribosylamino)methylideneamino]imidazole-4-carboxamide</text>
        <dbReference type="Rhea" id="RHEA:20049"/>
        <dbReference type="ChEBI" id="CHEBI:15377"/>
        <dbReference type="ChEBI" id="CHEBI:58435"/>
        <dbReference type="ChEBI" id="CHEBI:59457"/>
        <dbReference type="EC" id="3.5.4.19"/>
    </reaction>
</comment>
<dbReference type="FunFam" id="3.10.20.810:FF:000001">
    <property type="entry name" value="Histidine biosynthesis bifunctional protein HisIE"/>
    <property type="match status" value="1"/>
</dbReference>
<evidence type="ECO:0000313" key="10">
    <source>
        <dbReference type="EMBL" id="SVA46387.1"/>
    </source>
</evidence>
<evidence type="ECO:0000256" key="7">
    <source>
        <dbReference type="ARBA" id="ARBA00022801"/>
    </source>
</evidence>
<feature type="domain" description="Phosphoribosyl-AMP cyclohydrolase" evidence="9">
    <location>
        <begin position="44"/>
        <end position="117"/>
    </location>
</feature>
<dbReference type="PANTHER" id="PTHR42945">
    <property type="entry name" value="HISTIDINE BIOSYNTHESIS BIFUNCTIONAL PROTEIN"/>
    <property type="match status" value="1"/>
</dbReference>
<evidence type="ECO:0000256" key="4">
    <source>
        <dbReference type="ARBA" id="ARBA00017720"/>
    </source>
</evidence>
<dbReference type="InterPro" id="IPR038019">
    <property type="entry name" value="PRib_AMP_CycHydrolase_sf"/>
</dbReference>
<dbReference type="Pfam" id="PF01502">
    <property type="entry name" value="PRA-CH"/>
    <property type="match status" value="1"/>
</dbReference>
<evidence type="ECO:0000256" key="8">
    <source>
        <dbReference type="ARBA" id="ARBA00023102"/>
    </source>
</evidence>
<evidence type="ECO:0000256" key="1">
    <source>
        <dbReference type="ARBA" id="ARBA00000024"/>
    </source>
</evidence>
<name>A0A381W3B8_9ZZZZ</name>
<comment type="pathway">
    <text evidence="2">Amino-acid biosynthesis; L-histidine biosynthesis; L-histidine from 5-phospho-alpha-D-ribose 1-diphosphate: step 3/9.</text>
</comment>
<dbReference type="NCBIfam" id="NF000768">
    <property type="entry name" value="PRK00051.1"/>
    <property type="match status" value="1"/>
</dbReference>